<comment type="similarity">
    <text evidence="1">Belongs to the bactofilin family.</text>
</comment>
<dbReference type="Proteomes" id="UP000646484">
    <property type="component" value="Unassembled WGS sequence"/>
</dbReference>
<dbReference type="PANTHER" id="PTHR35024:SF4">
    <property type="entry name" value="POLYMER-FORMING CYTOSKELETAL PROTEIN"/>
    <property type="match status" value="1"/>
</dbReference>
<proteinExistence type="inferred from homology"/>
<evidence type="ECO:0000313" key="3">
    <source>
        <dbReference type="Proteomes" id="UP000646484"/>
    </source>
</evidence>
<gene>
    <name evidence="2" type="ORF">H8S64_05315</name>
</gene>
<name>A0ABR7CXV4_9BACT</name>
<organism evidence="2 3">
    <name type="scientific">Butyricimonas hominis</name>
    <dbReference type="NCBI Taxonomy" id="2763032"/>
    <lineage>
        <taxon>Bacteria</taxon>
        <taxon>Pseudomonadati</taxon>
        <taxon>Bacteroidota</taxon>
        <taxon>Bacteroidia</taxon>
        <taxon>Bacteroidales</taxon>
        <taxon>Odoribacteraceae</taxon>
        <taxon>Butyricimonas</taxon>
    </lineage>
</organism>
<dbReference type="PANTHER" id="PTHR35024">
    <property type="entry name" value="HYPOTHETICAL CYTOSOLIC PROTEIN"/>
    <property type="match status" value="1"/>
</dbReference>
<dbReference type="Pfam" id="PF04519">
    <property type="entry name" value="Bactofilin"/>
    <property type="match status" value="1"/>
</dbReference>
<accession>A0ABR7CXV4</accession>
<evidence type="ECO:0000313" key="2">
    <source>
        <dbReference type="EMBL" id="MBC5620511.1"/>
    </source>
</evidence>
<reference evidence="2 3" key="1">
    <citation type="submission" date="2020-08" db="EMBL/GenBank/DDBJ databases">
        <title>Genome public.</title>
        <authorList>
            <person name="Liu C."/>
            <person name="Sun Q."/>
        </authorList>
    </citation>
    <scope>NUCLEOTIDE SEQUENCE [LARGE SCALE GENOMIC DNA]</scope>
    <source>
        <strain evidence="2 3">NSJ-56</strain>
    </source>
</reference>
<keyword evidence="3" id="KW-1185">Reference proteome</keyword>
<dbReference type="InterPro" id="IPR007607">
    <property type="entry name" value="BacA/B"/>
</dbReference>
<comment type="caution">
    <text evidence="2">The sequence shown here is derived from an EMBL/GenBank/DDBJ whole genome shotgun (WGS) entry which is preliminary data.</text>
</comment>
<sequence>MGKEVQTILNLLSEGIVVEGDIRTTKDIRIDGTLVGTVQTNGRLVLGPASKVTGGVNSPSIDIYGQVEGDIVSTGSIVLRKDSKIKGTITTRTMIVEAGATFNGESKMVIDKGKSELPSGGEK</sequence>
<protein>
    <submittedName>
        <fullName evidence="2">Polymer-forming cytoskeletal protein</fullName>
    </submittedName>
</protein>
<evidence type="ECO:0000256" key="1">
    <source>
        <dbReference type="ARBA" id="ARBA00044755"/>
    </source>
</evidence>
<dbReference type="RefSeq" id="WP_186975261.1">
    <property type="nucleotide sequence ID" value="NZ_JACOOH010000002.1"/>
</dbReference>
<dbReference type="EMBL" id="JACOOH010000002">
    <property type="protein sequence ID" value="MBC5620511.1"/>
    <property type="molecule type" value="Genomic_DNA"/>
</dbReference>